<comment type="caution">
    <text evidence="1">The sequence shown here is derived from an EMBL/GenBank/DDBJ whole genome shotgun (WGS) entry which is preliminary data.</text>
</comment>
<proteinExistence type="predicted"/>
<reference evidence="1 2" key="1">
    <citation type="journal article" date="2016" name="Nat. Commun.">
        <title>Thousands of microbial genomes shed light on interconnected biogeochemical processes in an aquifer system.</title>
        <authorList>
            <person name="Anantharaman K."/>
            <person name="Brown C.T."/>
            <person name="Hug L.A."/>
            <person name="Sharon I."/>
            <person name="Castelle C.J."/>
            <person name="Probst A.J."/>
            <person name="Thomas B.C."/>
            <person name="Singh A."/>
            <person name="Wilkins M.J."/>
            <person name="Karaoz U."/>
            <person name="Brodie E.L."/>
            <person name="Williams K.H."/>
            <person name="Hubbard S.S."/>
            <person name="Banfield J.F."/>
        </authorList>
    </citation>
    <scope>NUCLEOTIDE SEQUENCE [LARGE SCALE GENOMIC DNA]</scope>
</reference>
<name>A0A1F7ID68_9BACT</name>
<sequence length="88" mass="10665">MEQRRLLGTDYKLSTGHRKFPVEYYLSPDGFKRDGKEVLYRTCQKIGQYISWQFPIIYMNLRVQSIIAVVAYCKQKNFRRHKFNVRKI</sequence>
<gene>
    <name evidence="1" type="ORF">A2954_06835</name>
</gene>
<dbReference type="EMBL" id="MGAG01000013">
    <property type="protein sequence ID" value="OGK41306.1"/>
    <property type="molecule type" value="Genomic_DNA"/>
</dbReference>
<dbReference type="Proteomes" id="UP000177698">
    <property type="component" value="Unassembled WGS sequence"/>
</dbReference>
<organism evidence="1 2">
    <name type="scientific">Candidatus Roizmanbacteria bacterium RIFCSPLOWO2_01_FULL_37_12</name>
    <dbReference type="NCBI Taxonomy" id="1802056"/>
    <lineage>
        <taxon>Bacteria</taxon>
        <taxon>Candidatus Roizmaniibacteriota</taxon>
    </lineage>
</organism>
<accession>A0A1F7ID68</accession>
<evidence type="ECO:0000313" key="1">
    <source>
        <dbReference type="EMBL" id="OGK41306.1"/>
    </source>
</evidence>
<dbReference type="AlphaFoldDB" id="A0A1F7ID68"/>
<protein>
    <submittedName>
        <fullName evidence="1">Uncharacterized protein</fullName>
    </submittedName>
</protein>
<evidence type="ECO:0000313" key="2">
    <source>
        <dbReference type="Proteomes" id="UP000177698"/>
    </source>
</evidence>
<dbReference type="STRING" id="1802056.A2954_06835"/>